<proteinExistence type="predicted"/>
<evidence type="ECO:0008006" key="3">
    <source>
        <dbReference type="Google" id="ProtNLM"/>
    </source>
</evidence>
<accession>A0A285QXK3</accession>
<sequence length="152" mass="16550">MRVAALAAVLLLAGCGDQKEDHAWLIDVAASPSRRIVARLWCPELCDVPGKTVLTLSPADRAVPVRRSKVEGFPDIGEIPVRDIAATFHTRHVLVPNFPRRGEDEGLAWIDPATLVISAPCLSNGDLHPVGGSFFYGPVTVRYRDTARGRCR</sequence>
<dbReference type="Proteomes" id="UP000219494">
    <property type="component" value="Unassembled WGS sequence"/>
</dbReference>
<evidence type="ECO:0000313" key="2">
    <source>
        <dbReference type="Proteomes" id="UP000219494"/>
    </source>
</evidence>
<protein>
    <recommendedName>
        <fullName evidence="3">Lipoprotein</fullName>
    </recommendedName>
</protein>
<evidence type="ECO:0000313" key="1">
    <source>
        <dbReference type="EMBL" id="SOB86556.1"/>
    </source>
</evidence>
<keyword evidence="2" id="KW-1185">Reference proteome</keyword>
<name>A0A285QXK3_9SPHN</name>
<dbReference type="AlphaFoldDB" id="A0A285QXK3"/>
<dbReference type="EMBL" id="OBMI01000002">
    <property type="protein sequence ID" value="SOB86556.1"/>
    <property type="molecule type" value="Genomic_DNA"/>
</dbReference>
<reference evidence="1 2" key="1">
    <citation type="submission" date="2017-07" db="EMBL/GenBank/DDBJ databases">
        <authorList>
            <person name="Sun Z.S."/>
            <person name="Albrecht U."/>
            <person name="Echele G."/>
            <person name="Lee C.C."/>
        </authorList>
    </citation>
    <scope>NUCLEOTIDE SEQUENCE [LARGE SCALE GENOMIC DNA]</scope>
    <source>
        <strain evidence="1 2">CGMCC 1.12672</strain>
    </source>
</reference>
<gene>
    <name evidence="1" type="ORF">SAMN06297144_1662</name>
</gene>
<dbReference type="PROSITE" id="PS51257">
    <property type="entry name" value="PROKAR_LIPOPROTEIN"/>
    <property type="match status" value="1"/>
</dbReference>
<organism evidence="1 2">
    <name type="scientific">Sphingomonas guangdongensis</name>
    <dbReference type="NCBI Taxonomy" id="1141890"/>
    <lineage>
        <taxon>Bacteria</taxon>
        <taxon>Pseudomonadati</taxon>
        <taxon>Pseudomonadota</taxon>
        <taxon>Alphaproteobacteria</taxon>
        <taxon>Sphingomonadales</taxon>
        <taxon>Sphingomonadaceae</taxon>
        <taxon>Sphingomonas</taxon>
    </lineage>
</organism>